<protein>
    <submittedName>
        <fullName evidence="1">Uncharacterized protein</fullName>
    </submittedName>
</protein>
<dbReference type="InParanoid" id="A0A2P5HN44"/>
<accession>A0A2P5HN44</accession>
<organism evidence="1 2">
    <name type="scientific">Diaporthe helianthi</name>
    <dbReference type="NCBI Taxonomy" id="158607"/>
    <lineage>
        <taxon>Eukaryota</taxon>
        <taxon>Fungi</taxon>
        <taxon>Dikarya</taxon>
        <taxon>Ascomycota</taxon>
        <taxon>Pezizomycotina</taxon>
        <taxon>Sordariomycetes</taxon>
        <taxon>Sordariomycetidae</taxon>
        <taxon>Diaporthales</taxon>
        <taxon>Diaporthaceae</taxon>
        <taxon>Diaporthe</taxon>
    </lineage>
</organism>
<dbReference type="Proteomes" id="UP000094444">
    <property type="component" value="Unassembled WGS sequence"/>
</dbReference>
<name>A0A2P5HN44_DIAHE</name>
<evidence type="ECO:0000313" key="2">
    <source>
        <dbReference type="Proteomes" id="UP000094444"/>
    </source>
</evidence>
<dbReference type="EMBL" id="MAVT02001207">
    <property type="protein sequence ID" value="POS71655.1"/>
    <property type="molecule type" value="Genomic_DNA"/>
</dbReference>
<sequence>MRSRFFSIYTVYTPYSVLRTLLHLPPKRGGGEPIVGLPGALLEKMQGDDEWIWAVVSPGGTARQPAAPGGWWAKVAAMGRL</sequence>
<keyword evidence="2" id="KW-1185">Reference proteome</keyword>
<reference evidence="1" key="1">
    <citation type="submission" date="2017-09" db="EMBL/GenBank/DDBJ databases">
        <title>Polyketide synthases of a Diaporthe helianthi virulent isolate.</title>
        <authorList>
            <person name="Baroncelli R."/>
        </authorList>
    </citation>
    <scope>NUCLEOTIDE SEQUENCE [LARGE SCALE GENOMIC DNA]</scope>
    <source>
        <strain evidence="1">7/96</strain>
    </source>
</reference>
<comment type="caution">
    <text evidence="1">The sequence shown here is derived from an EMBL/GenBank/DDBJ whole genome shotgun (WGS) entry which is preliminary data.</text>
</comment>
<dbReference type="AlphaFoldDB" id="A0A2P5HN44"/>
<proteinExistence type="predicted"/>
<gene>
    <name evidence="1" type="ORF">DHEL01_v209952</name>
</gene>
<evidence type="ECO:0000313" key="1">
    <source>
        <dbReference type="EMBL" id="POS71655.1"/>
    </source>
</evidence>